<keyword evidence="8" id="KW-0547">Nucleotide-binding</keyword>
<feature type="transmembrane region" description="Helical" evidence="14">
    <location>
        <begin position="456"/>
        <end position="477"/>
    </location>
</feature>
<dbReference type="FunFam" id="3.40.50.620:FF:000112">
    <property type="entry name" value="Sensor histidine kinase KdpD"/>
    <property type="match status" value="1"/>
</dbReference>
<dbReference type="SUPFAM" id="SSF47384">
    <property type="entry name" value="Homodimeric domain of signal transducing histidine kinase"/>
    <property type="match status" value="1"/>
</dbReference>
<dbReference type="Gene3D" id="1.10.287.130">
    <property type="match status" value="1"/>
</dbReference>
<dbReference type="GO" id="GO:0000155">
    <property type="term" value="F:phosphorelay sensor kinase activity"/>
    <property type="evidence" value="ECO:0007669"/>
    <property type="project" value="InterPro"/>
</dbReference>
<name>A0A8J3JZ87_9ACTN</name>
<dbReference type="Pfam" id="PF00512">
    <property type="entry name" value="HisKA"/>
    <property type="match status" value="1"/>
</dbReference>
<evidence type="ECO:0000256" key="8">
    <source>
        <dbReference type="ARBA" id="ARBA00022741"/>
    </source>
</evidence>
<evidence type="ECO:0000256" key="10">
    <source>
        <dbReference type="ARBA" id="ARBA00022840"/>
    </source>
</evidence>
<dbReference type="EC" id="2.7.13.3" evidence="4"/>
<dbReference type="InterPro" id="IPR036097">
    <property type="entry name" value="HisK_dim/P_sf"/>
</dbReference>
<feature type="transmembrane region" description="Helical" evidence="14">
    <location>
        <begin position="427"/>
        <end position="450"/>
    </location>
</feature>
<dbReference type="InterPro" id="IPR052023">
    <property type="entry name" value="Histidine_kinase_KdpD"/>
</dbReference>
<dbReference type="GO" id="GO:0005737">
    <property type="term" value="C:cytoplasm"/>
    <property type="evidence" value="ECO:0007669"/>
    <property type="project" value="UniProtKB-ARBA"/>
</dbReference>
<dbReference type="PRINTS" id="PR00344">
    <property type="entry name" value="BCTRLSENSOR"/>
</dbReference>
<keyword evidence="9 16" id="KW-0418">Kinase</keyword>
<feature type="domain" description="Histidine kinase" evidence="15">
    <location>
        <begin position="628"/>
        <end position="841"/>
    </location>
</feature>
<keyword evidence="12" id="KW-0902">Two-component regulatory system</keyword>
<evidence type="ECO:0000256" key="12">
    <source>
        <dbReference type="ARBA" id="ARBA00023012"/>
    </source>
</evidence>
<dbReference type="SUPFAM" id="SSF52402">
    <property type="entry name" value="Adenine nucleotide alpha hydrolases-like"/>
    <property type="match status" value="1"/>
</dbReference>
<feature type="transmembrane region" description="Helical" evidence="14">
    <location>
        <begin position="401"/>
        <end position="420"/>
    </location>
</feature>
<dbReference type="GO" id="GO:0005524">
    <property type="term" value="F:ATP binding"/>
    <property type="evidence" value="ECO:0007669"/>
    <property type="project" value="UniProtKB-KW"/>
</dbReference>
<dbReference type="InterPro" id="IPR027417">
    <property type="entry name" value="P-loop_NTPase"/>
</dbReference>
<dbReference type="InterPro" id="IPR038318">
    <property type="entry name" value="KdpD_sf"/>
</dbReference>
<evidence type="ECO:0000313" key="16">
    <source>
        <dbReference type="EMBL" id="GIF91154.1"/>
    </source>
</evidence>
<evidence type="ECO:0000256" key="1">
    <source>
        <dbReference type="ARBA" id="ARBA00000085"/>
    </source>
</evidence>
<dbReference type="InterPro" id="IPR003594">
    <property type="entry name" value="HATPase_dom"/>
</dbReference>
<dbReference type="Pfam" id="PF13493">
    <property type="entry name" value="DUF4118"/>
    <property type="match status" value="1"/>
</dbReference>
<protein>
    <recommendedName>
        <fullName evidence="4">histidine kinase</fullName>
        <ecNumber evidence="4">2.7.13.3</ecNumber>
    </recommendedName>
</protein>
<dbReference type="GO" id="GO:0005886">
    <property type="term" value="C:plasma membrane"/>
    <property type="evidence" value="ECO:0007669"/>
    <property type="project" value="UniProtKB-SubCell"/>
</dbReference>
<reference evidence="16 17" key="1">
    <citation type="submission" date="2021-01" db="EMBL/GenBank/DDBJ databases">
        <title>Whole genome shotgun sequence of Catellatospora chokoriensis NBRC 107358.</title>
        <authorList>
            <person name="Komaki H."/>
            <person name="Tamura T."/>
        </authorList>
    </citation>
    <scope>NUCLEOTIDE SEQUENCE [LARGE SCALE GENOMIC DNA]</scope>
    <source>
        <strain evidence="16 17">NBRC 107358</strain>
    </source>
</reference>
<keyword evidence="17" id="KW-1185">Reference proteome</keyword>
<comment type="caution">
    <text evidence="16">The sequence shown here is derived from an EMBL/GenBank/DDBJ whole genome shotgun (WGS) entry which is preliminary data.</text>
</comment>
<dbReference type="FunFam" id="3.40.50.300:FF:000483">
    <property type="entry name" value="Sensor histidine kinase KdpD"/>
    <property type="match status" value="1"/>
</dbReference>
<keyword evidence="5" id="KW-0597">Phosphoprotein</keyword>
<dbReference type="Proteomes" id="UP000619293">
    <property type="component" value="Unassembled WGS sequence"/>
</dbReference>
<keyword evidence="11 14" id="KW-1133">Transmembrane helix</keyword>
<dbReference type="EMBL" id="BONG01000029">
    <property type="protein sequence ID" value="GIF91154.1"/>
    <property type="molecule type" value="Genomic_DNA"/>
</dbReference>
<dbReference type="Pfam" id="PF02702">
    <property type="entry name" value="KdpD"/>
    <property type="match status" value="1"/>
</dbReference>
<dbReference type="CDD" id="cd00082">
    <property type="entry name" value="HisKA"/>
    <property type="match status" value="1"/>
</dbReference>
<evidence type="ECO:0000256" key="3">
    <source>
        <dbReference type="ARBA" id="ARBA00004236"/>
    </source>
</evidence>
<evidence type="ECO:0000256" key="14">
    <source>
        <dbReference type="SAM" id="Phobius"/>
    </source>
</evidence>
<dbReference type="SUPFAM" id="SSF55874">
    <property type="entry name" value="ATPase domain of HSP90 chaperone/DNA topoisomerase II/histidine kinase"/>
    <property type="match status" value="1"/>
</dbReference>
<organism evidence="16 17">
    <name type="scientific">Catellatospora chokoriensis</name>
    <dbReference type="NCBI Taxonomy" id="310353"/>
    <lineage>
        <taxon>Bacteria</taxon>
        <taxon>Bacillati</taxon>
        <taxon>Actinomycetota</taxon>
        <taxon>Actinomycetes</taxon>
        <taxon>Micromonosporales</taxon>
        <taxon>Micromonosporaceae</taxon>
        <taxon>Catellatospora</taxon>
    </lineage>
</organism>
<evidence type="ECO:0000256" key="2">
    <source>
        <dbReference type="ARBA" id="ARBA00004141"/>
    </source>
</evidence>
<evidence type="ECO:0000313" key="17">
    <source>
        <dbReference type="Proteomes" id="UP000619293"/>
    </source>
</evidence>
<dbReference type="InterPro" id="IPR014729">
    <property type="entry name" value="Rossmann-like_a/b/a_fold"/>
</dbReference>
<dbReference type="InterPro" id="IPR005467">
    <property type="entry name" value="His_kinase_dom"/>
</dbReference>
<evidence type="ECO:0000256" key="11">
    <source>
        <dbReference type="ARBA" id="ARBA00022989"/>
    </source>
</evidence>
<dbReference type="SMART" id="SM00387">
    <property type="entry name" value="HATPase_c"/>
    <property type="match status" value="1"/>
</dbReference>
<dbReference type="AlphaFoldDB" id="A0A8J3JZ87"/>
<evidence type="ECO:0000256" key="7">
    <source>
        <dbReference type="ARBA" id="ARBA00022692"/>
    </source>
</evidence>
<dbReference type="SMART" id="SM00388">
    <property type="entry name" value="HisKA"/>
    <property type="match status" value="1"/>
</dbReference>
<dbReference type="RefSeq" id="WP_191838831.1">
    <property type="nucleotide sequence ID" value="NZ_BAAALB010000008.1"/>
</dbReference>
<dbReference type="Pfam" id="PF00582">
    <property type="entry name" value="Usp"/>
    <property type="match status" value="1"/>
</dbReference>
<dbReference type="PANTHER" id="PTHR45569:SF1">
    <property type="entry name" value="SENSOR PROTEIN KDPD"/>
    <property type="match status" value="1"/>
</dbReference>
<evidence type="ECO:0000256" key="6">
    <source>
        <dbReference type="ARBA" id="ARBA00022679"/>
    </source>
</evidence>
<sequence>MSRGQLRIYLGAAPGVGKTYAMLEEAHRRRERGTDVVVGFVETHGRKHTLDMIGDLELVPRRTVEYRGATFTEMDVDAILARRPEVALVDELPHTNVPGCRNAKRWQDIQELLDAGIHVLSTLNIQHLESLNDVVQTITGVPQRETVPDEVVRRAEQVELVDMTPEALRHRMAHGNVYRPEKIDAALGNYFRVGNLTALRELALLWLADKVDEQLDRYRSQHKIEATWEARERVVVALTGGPEGETLIRRAARIADRARGADLLAVHVARNDGLAGADPALLARQRILVESMGGTYHQVIGTDVPKALLDFARGVNATQLVLGASRRGRFAQILSQGVGVSTIVESGAIDVHLVTHDEAGRGRFGGPAGSALSAHRRSAGYALAALGLPLLTLLLHQVSDLNLGTDILLFLAAVVAVALVGGKWPAVVAALGGSALLNFFFVPPIGRWTITDRENLLALAVFVVVAIAVSATVDAAARRTREAALAGAEAQTLATVAGSVLRGDRPLTALLERLQETFGLESVTLLEAREGAGHGPERRHEVGSWRVVATIGGQPCFAPNEADTDVPVSDDLTLVLRGQPLAAADRRILEAFASQAALALRHERLAEQAAAALPLAAADRMRTALLAAVSHDLRTPLASAKAAVDSLVSDEIDFDEADRAELLATAAESLDRLNRLVENLLDMSRLQAGVLGATPRPMGVEEVVPHALDELGDSGRTVRMRIPADLPAVVADPGLLERVLVNVIGNALRYSPSDRPPLVKASEHAGRVELRIVDHGPGIPETEWDRVFLPFQRSGDRSNDTGVGLGLALARGLSEAMDGTLVPEVTPGGGLTMVLSLPVAQAQETAPAVMAGEGAGAA</sequence>
<feature type="transmembrane region" description="Helical" evidence="14">
    <location>
        <begin position="378"/>
        <end position="395"/>
    </location>
</feature>
<keyword evidence="13 14" id="KW-0472">Membrane</keyword>
<dbReference type="InterPro" id="IPR003661">
    <property type="entry name" value="HisK_dim/P_dom"/>
</dbReference>
<dbReference type="PROSITE" id="PS50109">
    <property type="entry name" value="HIS_KIN"/>
    <property type="match status" value="1"/>
</dbReference>
<comment type="subcellular location">
    <subcellularLocation>
        <location evidence="3">Cell membrane</location>
    </subcellularLocation>
    <subcellularLocation>
        <location evidence="2">Membrane</location>
        <topology evidence="2">Multi-pass membrane protein</topology>
    </subcellularLocation>
</comment>
<dbReference type="Gene3D" id="3.40.50.300">
    <property type="entry name" value="P-loop containing nucleotide triphosphate hydrolases"/>
    <property type="match status" value="1"/>
</dbReference>
<keyword evidence="10" id="KW-0067">ATP-binding</keyword>
<evidence type="ECO:0000259" key="15">
    <source>
        <dbReference type="PROSITE" id="PS50109"/>
    </source>
</evidence>
<evidence type="ECO:0000256" key="9">
    <source>
        <dbReference type="ARBA" id="ARBA00022777"/>
    </source>
</evidence>
<dbReference type="Gene3D" id="3.40.50.620">
    <property type="entry name" value="HUPs"/>
    <property type="match status" value="1"/>
</dbReference>
<evidence type="ECO:0000256" key="13">
    <source>
        <dbReference type="ARBA" id="ARBA00023136"/>
    </source>
</evidence>
<dbReference type="InterPro" id="IPR003852">
    <property type="entry name" value="Sig_transdc_His_kinase_KdpD_N"/>
</dbReference>
<gene>
    <name evidence="16" type="ORF">Cch02nite_45980</name>
</gene>
<dbReference type="PANTHER" id="PTHR45569">
    <property type="entry name" value="SENSOR PROTEIN KDPD"/>
    <property type="match status" value="1"/>
</dbReference>
<keyword evidence="6" id="KW-0808">Transferase</keyword>
<evidence type="ECO:0000256" key="5">
    <source>
        <dbReference type="ARBA" id="ARBA00022553"/>
    </source>
</evidence>
<dbReference type="Gene3D" id="3.30.565.10">
    <property type="entry name" value="Histidine kinase-like ATPase, C-terminal domain"/>
    <property type="match status" value="1"/>
</dbReference>
<dbReference type="InterPro" id="IPR006016">
    <property type="entry name" value="UspA"/>
</dbReference>
<proteinExistence type="predicted"/>
<keyword evidence="7 14" id="KW-0812">Transmembrane</keyword>
<comment type="catalytic activity">
    <reaction evidence="1">
        <text>ATP + protein L-histidine = ADP + protein N-phospho-L-histidine.</text>
        <dbReference type="EC" id="2.7.13.3"/>
    </reaction>
</comment>
<dbReference type="CDD" id="cd00075">
    <property type="entry name" value="HATPase"/>
    <property type="match status" value="1"/>
</dbReference>
<dbReference type="InterPro" id="IPR025201">
    <property type="entry name" value="KdpD_TM"/>
</dbReference>
<evidence type="ECO:0000256" key="4">
    <source>
        <dbReference type="ARBA" id="ARBA00012438"/>
    </source>
</evidence>
<accession>A0A8J3JZ87</accession>
<dbReference type="InterPro" id="IPR004358">
    <property type="entry name" value="Sig_transdc_His_kin-like_C"/>
</dbReference>
<dbReference type="InterPro" id="IPR036890">
    <property type="entry name" value="HATPase_C_sf"/>
</dbReference>
<dbReference type="Gene3D" id="1.20.120.620">
    <property type="entry name" value="Backbone structure of the membrane domain of e. Coli histidine kinase receptor kdpd"/>
    <property type="match status" value="1"/>
</dbReference>
<dbReference type="Pfam" id="PF02518">
    <property type="entry name" value="HATPase_c"/>
    <property type="match status" value="1"/>
</dbReference>